<keyword evidence="3" id="KW-1185">Reference proteome</keyword>
<gene>
    <name evidence="2" type="ORF">PoB_002753500</name>
</gene>
<dbReference type="EMBL" id="BLXT01003184">
    <property type="protein sequence ID" value="GFO01030.1"/>
    <property type="molecule type" value="Genomic_DNA"/>
</dbReference>
<comment type="caution">
    <text evidence="2">The sequence shown here is derived from an EMBL/GenBank/DDBJ whole genome shotgun (WGS) entry which is preliminary data.</text>
</comment>
<keyword evidence="1" id="KW-0812">Transmembrane</keyword>
<reference evidence="2 3" key="1">
    <citation type="journal article" date="2021" name="Elife">
        <title>Chloroplast acquisition without the gene transfer in kleptoplastic sea slugs, Plakobranchus ocellatus.</title>
        <authorList>
            <person name="Maeda T."/>
            <person name="Takahashi S."/>
            <person name="Yoshida T."/>
            <person name="Shimamura S."/>
            <person name="Takaki Y."/>
            <person name="Nagai Y."/>
            <person name="Toyoda A."/>
            <person name="Suzuki Y."/>
            <person name="Arimoto A."/>
            <person name="Ishii H."/>
            <person name="Satoh N."/>
            <person name="Nishiyama T."/>
            <person name="Hasebe M."/>
            <person name="Maruyama T."/>
            <person name="Minagawa J."/>
            <person name="Obokata J."/>
            <person name="Shigenobu S."/>
        </authorList>
    </citation>
    <scope>NUCLEOTIDE SEQUENCE [LARGE SCALE GENOMIC DNA]</scope>
</reference>
<proteinExistence type="predicted"/>
<keyword evidence="1" id="KW-1133">Transmembrane helix</keyword>
<dbReference type="Proteomes" id="UP000735302">
    <property type="component" value="Unassembled WGS sequence"/>
</dbReference>
<evidence type="ECO:0000256" key="1">
    <source>
        <dbReference type="SAM" id="Phobius"/>
    </source>
</evidence>
<protein>
    <submittedName>
        <fullName evidence="2">Uncharacterized protein</fullName>
    </submittedName>
</protein>
<feature type="transmembrane region" description="Helical" evidence="1">
    <location>
        <begin position="21"/>
        <end position="43"/>
    </location>
</feature>
<evidence type="ECO:0000313" key="3">
    <source>
        <dbReference type="Proteomes" id="UP000735302"/>
    </source>
</evidence>
<sequence length="112" mass="12420">MTSFRLQGCREKTLKYIHCRPVLVAICALVVIECACVLSELMVDLQGIKWNTQVHVFCTCNALTDSLTCSRTGSSSTEARERVEDPLYVIQSAIPTSQAADRKCVNPVLENK</sequence>
<keyword evidence="1" id="KW-0472">Membrane</keyword>
<accession>A0AAV3ZYU8</accession>
<organism evidence="2 3">
    <name type="scientific">Plakobranchus ocellatus</name>
    <dbReference type="NCBI Taxonomy" id="259542"/>
    <lineage>
        <taxon>Eukaryota</taxon>
        <taxon>Metazoa</taxon>
        <taxon>Spiralia</taxon>
        <taxon>Lophotrochozoa</taxon>
        <taxon>Mollusca</taxon>
        <taxon>Gastropoda</taxon>
        <taxon>Heterobranchia</taxon>
        <taxon>Euthyneura</taxon>
        <taxon>Panpulmonata</taxon>
        <taxon>Sacoglossa</taxon>
        <taxon>Placobranchoidea</taxon>
        <taxon>Plakobranchidae</taxon>
        <taxon>Plakobranchus</taxon>
    </lineage>
</organism>
<evidence type="ECO:0000313" key="2">
    <source>
        <dbReference type="EMBL" id="GFO01030.1"/>
    </source>
</evidence>
<name>A0AAV3ZYU8_9GAST</name>
<dbReference type="AlphaFoldDB" id="A0AAV3ZYU8"/>